<accession>A0A4C1T7G2</accession>
<evidence type="ECO:0000313" key="2">
    <source>
        <dbReference type="Proteomes" id="UP000299102"/>
    </source>
</evidence>
<name>A0A4C1T7G2_EUMVA</name>
<keyword evidence="2" id="KW-1185">Reference proteome</keyword>
<comment type="caution">
    <text evidence="1">The sequence shown here is derived from an EMBL/GenBank/DDBJ whole genome shotgun (WGS) entry which is preliminary data.</text>
</comment>
<dbReference type="EMBL" id="BGZK01000034">
    <property type="protein sequence ID" value="GBP09211.1"/>
    <property type="molecule type" value="Genomic_DNA"/>
</dbReference>
<dbReference type="AlphaFoldDB" id="A0A4C1T7G2"/>
<sequence length="124" mass="14106">MKRRNGLPRRKTSNVLIERKTNATACETKEAYSDIWNIPILRDPFTGEGGGLQNTMFGQRTGGLRLRHDYIFYLHYSVAIATGLRHARTKIGNIMQYQHMTRAWAGLPTGRSTRPFVTSRSVPV</sequence>
<evidence type="ECO:0000313" key="1">
    <source>
        <dbReference type="EMBL" id="GBP09211.1"/>
    </source>
</evidence>
<dbReference type="Proteomes" id="UP000299102">
    <property type="component" value="Unassembled WGS sequence"/>
</dbReference>
<proteinExistence type="predicted"/>
<organism evidence="1 2">
    <name type="scientific">Eumeta variegata</name>
    <name type="common">Bagworm moth</name>
    <name type="synonym">Eumeta japonica</name>
    <dbReference type="NCBI Taxonomy" id="151549"/>
    <lineage>
        <taxon>Eukaryota</taxon>
        <taxon>Metazoa</taxon>
        <taxon>Ecdysozoa</taxon>
        <taxon>Arthropoda</taxon>
        <taxon>Hexapoda</taxon>
        <taxon>Insecta</taxon>
        <taxon>Pterygota</taxon>
        <taxon>Neoptera</taxon>
        <taxon>Endopterygota</taxon>
        <taxon>Lepidoptera</taxon>
        <taxon>Glossata</taxon>
        <taxon>Ditrysia</taxon>
        <taxon>Tineoidea</taxon>
        <taxon>Psychidae</taxon>
        <taxon>Oiketicinae</taxon>
        <taxon>Eumeta</taxon>
    </lineage>
</organism>
<protein>
    <submittedName>
        <fullName evidence="1">Uncharacterized protein</fullName>
    </submittedName>
</protein>
<reference evidence="1 2" key="1">
    <citation type="journal article" date="2019" name="Commun. Biol.">
        <title>The bagworm genome reveals a unique fibroin gene that provides high tensile strength.</title>
        <authorList>
            <person name="Kono N."/>
            <person name="Nakamura H."/>
            <person name="Ohtoshi R."/>
            <person name="Tomita M."/>
            <person name="Numata K."/>
            <person name="Arakawa K."/>
        </authorList>
    </citation>
    <scope>NUCLEOTIDE SEQUENCE [LARGE SCALE GENOMIC DNA]</scope>
</reference>
<gene>
    <name evidence="1" type="ORF">EVAR_4072_1</name>
</gene>